<feature type="compositionally biased region" description="Basic residues" evidence="1">
    <location>
        <begin position="400"/>
        <end position="411"/>
    </location>
</feature>
<evidence type="ECO:0000256" key="1">
    <source>
        <dbReference type="SAM" id="MobiDB-lite"/>
    </source>
</evidence>
<feature type="compositionally biased region" description="Basic and acidic residues" evidence="1">
    <location>
        <begin position="385"/>
        <end position="399"/>
    </location>
</feature>
<feature type="compositionally biased region" description="Basic and acidic residues" evidence="1">
    <location>
        <begin position="229"/>
        <end position="254"/>
    </location>
</feature>
<dbReference type="AlphaFoldDB" id="A0A6L2KHY4"/>
<proteinExistence type="predicted"/>
<organism evidence="2">
    <name type="scientific">Tanacetum cinerariifolium</name>
    <name type="common">Dalmatian daisy</name>
    <name type="synonym">Chrysanthemum cinerariifolium</name>
    <dbReference type="NCBI Taxonomy" id="118510"/>
    <lineage>
        <taxon>Eukaryota</taxon>
        <taxon>Viridiplantae</taxon>
        <taxon>Streptophyta</taxon>
        <taxon>Embryophyta</taxon>
        <taxon>Tracheophyta</taxon>
        <taxon>Spermatophyta</taxon>
        <taxon>Magnoliopsida</taxon>
        <taxon>eudicotyledons</taxon>
        <taxon>Gunneridae</taxon>
        <taxon>Pentapetalae</taxon>
        <taxon>asterids</taxon>
        <taxon>campanulids</taxon>
        <taxon>Asterales</taxon>
        <taxon>Asteraceae</taxon>
        <taxon>Asteroideae</taxon>
        <taxon>Anthemideae</taxon>
        <taxon>Anthemidinae</taxon>
        <taxon>Tanacetum</taxon>
    </lineage>
</organism>
<sequence length="443" mass="50917">MSIAEAEYVSLSACCAQVIWMRTQLLDYGFRTKYQLADLFTKSLPNERFEYLVHMIVFHMAQQILLDHPLSYGLTTTADVPVVYLQQLWMTFIKFLMETSDNPFVAPVNIETIVVFMNKVGYQGVVDKVSAVYRKNLAQPCILDSKLIIVDLMKKFPKIPQRIKEDYHSIKDDIPLDIHATNDFKKYKMVFMTVDVLMNQPRPVVSTQGMHSSPHKSLEITIQQQKVVEGNKDDDDFKDRLEPRSHKDTPKHIDDDDDEKDLEKVDEEEGGDMGSLETRTEKIQTPIPTPSRSPRTILSSDKNITQKLTKTPCIAATIIEDRDAFHSDVPDLVSQDFNAQAPKIIKDLFKKYVQRNVIQVHPTTTTSTETTSLADLQRKQDDDIHSYHDDHQKDDAPPKREKRVKRNKASKSLKPARGSSFKHSAKDFTTYVSKKQQQQEWDA</sequence>
<accession>A0A6L2KHY4</accession>
<evidence type="ECO:0000313" key="2">
    <source>
        <dbReference type="EMBL" id="GEU49068.1"/>
    </source>
</evidence>
<feature type="region of interest" description="Disordered" evidence="1">
    <location>
        <begin position="385"/>
        <end position="443"/>
    </location>
</feature>
<gene>
    <name evidence="2" type="ORF">Tci_021046</name>
</gene>
<feature type="region of interest" description="Disordered" evidence="1">
    <location>
        <begin position="225"/>
        <end position="300"/>
    </location>
</feature>
<feature type="compositionally biased region" description="Acidic residues" evidence="1">
    <location>
        <begin position="255"/>
        <end position="271"/>
    </location>
</feature>
<reference evidence="2" key="1">
    <citation type="journal article" date="2019" name="Sci. Rep.">
        <title>Draft genome of Tanacetum cinerariifolium, the natural source of mosquito coil.</title>
        <authorList>
            <person name="Yamashiro T."/>
            <person name="Shiraishi A."/>
            <person name="Satake H."/>
            <person name="Nakayama K."/>
        </authorList>
    </citation>
    <scope>NUCLEOTIDE SEQUENCE</scope>
</reference>
<comment type="caution">
    <text evidence="2">The sequence shown here is derived from an EMBL/GenBank/DDBJ whole genome shotgun (WGS) entry which is preliminary data.</text>
</comment>
<dbReference type="EMBL" id="BKCJ010002513">
    <property type="protein sequence ID" value="GEU49068.1"/>
    <property type="molecule type" value="Genomic_DNA"/>
</dbReference>
<feature type="compositionally biased region" description="Polar residues" evidence="1">
    <location>
        <begin position="430"/>
        <end position="443"/>
    </location>
</feature>
<name>A0A6L2KHY4_TANCI</name>
<protein>
    <submittedName>
        <fullName evidence="2">Uncharacterized protein</fullName>
    </submittedName>
</protein>